<dbReference type="SUPFAM" id="SSF51905">
    <property type="entry name" value="FAD/NAD(P)-binding domain"/>
    <property type="match status" value="1"/>
</dbReference>
<dbReference type="PRINTS" id="PR01001">
    <property type="entry name" value="FADG3PDH"/>
</dbReference>
<sequence length="71" mass="7261">MGESNNNYDVIVIGGGINGVAVAADAAGRGLDVALVEMNDLASATSSASSNSFMAALDTLNITNFVWCQKH</sequence>
<protein>
    <submittedName>
        <fullName evidence="7">Aerobic glycerol-3-phosphate dehydrogenase</fullName>
        <ecNumber evidence="7">1.1.5.3</ecNumber>
    </submittedName>
</protein>
<evidence type="ECO:0000259" key="6">
    <source>
        <dbReference type="Pfam" id="PF01266"/>
    </source>
</evidence>
<evidence type="ECO:0000256" key="5">
    <source>
        <dbReference type="ARBA" id="ARBA00023002"/>
    </source>
</evidence>
<dbReference type="InterPro" id="IPR006076">
    <property type="entry name" value="FAD-dep_OxRdtase"/>
</dbReference>
<dbReference type="PANTHER" id="PTHR11985">
    <property type="entry name" value="GLYCEROL-3-PHOSPHATE DEHYDROGENASE"/>
    <property type="match status" value="1"/>
</dbReference>
<feature type="domain" description="FAD dependent oxidoreductase" evidence="6">
    <location>
        <begin position="9"/>
        <end position="59"/>
    </location>
</feature>
<dbReference type="EC" id="1.1.5.3" evidence="7"/>
<keyword evidence="8" id="KW-1185">Reference proteome</keyword>
<dbReference type="GO" id="GO:0004368">
    <property type="term" value="F:glycerol-3-phosphate dehydrogenase (quinone) activity"/>
    <property type="evidence" value="ECO:0007669"/>
    <property type="project" value="UniProtKB-EC"/>
</dbReference>
<evidence type="ECO:0000256" key="2">
    <source>
        <dbReference type="ARBA" id="ARBA00007330"/>
    </source>
</evidence>
<keyword evidence="5 7" id="KW-0560">Oxidoreductase</keyword>
<comment type="similarity">
    <text evidence="2">Belongs to the FAD-dependent glycerol-3-phosphate dehydrogenase family.</text>
</comment>
<accession>A0A090T548</accession>
<dbReference type="GO" id="GO:0046168">
    <property type="term" value="P:glycerol-3-phosphate catabolic process"/>
    <property type="evidence" value="ECO:0007669"/>
    <property type="project" value="TreeGrafter"/>
</dbReference>
<evidence type="ECO:0000256" key="1">
    <source>
        <dbReference type="ARBA" id="ARBA00001974"/>
    </source>
</evidence>
<dbReference type="Pfam" id="PF01266">
    <property type="entry name" value="DAO"/>
    <property type="match status" value="1"/>
</dbReference>
<comment type="caution">
    <text evidence="7">The sequence shown here is derived from an EMBL/GenBank/DDBJ whole genome shotgun (WGS) entry which is preliminary data.</text>
</comment>
<proteinExistence type="inferred from homology"/>
<dbReference type="PANTHER" id="PTHR11985:SF15">
    <property type="entry name" value="GLYCEROL-3-PHOSPHATE DEHYDROGENASE, MITOCHONDRIAL"/>
    <property type="match status" value="1"/>
</dbReference>
<dbReference type="Proteomes" id="UP000029224">
    <property type="component" value="Unassembled WGS sequence"/>
</dbReference>
<keyword evidence="4" id="KW-0274">FAD</keyword>
<comment type="cofactor">
    <cofactor evidence="1">
        <name>FAD</name>
        <dbReference type="ChEBI" id="CHEBI:57692"/>
    </cofactor>
</comment>
<dbReference type="Gene3D" id="3.50.50.60">
    <property type="entry name" value="FAD/NAD(P)-binding domain"/>
    <property type="match status" value="1"/>
</dbReference>
<dbReference type="InterPro" id="IPR036188">
    <property type="entry name" value="FAD/NAD-bd_sf"/>
</dbReference>
<name>A0A090T548_9VIBR</name>
<dbReference type="AlphaFoldDB" id="A0A090T548"/>
<keyword evidence="3" id="KW-0285">Flavoprotein</keyword>
<evidence type="ECO:0000313" key="7">
    <source>
        <dbReference type="EMBL" id="GAL35031.1"/>
    </source>
</evidence>
<evidence type="ECO:0000313" key="8">
    <source>
        <dbReference type="Proteomes" id="UP000029224"/>
    </source>
</evidence>
<dbReference type="InterPro" id="IPR000447">
    <property type="entry name" value="G3P_DH_FAD-dep"/>
</dbReference>
<gene>
    <name evidence="7" type="ORF">JCM19240_3401</name>
</gene>
<dbReference type="EMBL" id="BBMT01000006">
    <property type="protein sequence ID" value="GAL35031.1"/>
    <property type="molecule type" value="Genomic_DNA"/>
</dbReference>
<organism evidence="7 8">
    <name type="scientific">Vibrio maritimus</name>
    <dbReference type="NCBI Taxonomy" id="990268"/>
    <lineage>
        <taxon>Bacteria</taxon>
        <taxon>Pseudomonadati</taxon>
        <taxon>Pseudomonadota</taxon>
        <taxon>Gammaproteobacteria</taxon>
        <taxon>Vibrionales</taxon>
        <taxon>Vibrionaceae</taxon>
        <taxon>Vibrio</taxon>
    </lineage>
</organism>
<reference evidence="7 8" key="2">
    <citation type="submission" date="2014-09" db="EMBL/GenBank/DDBJ databases">
        <authorList>
            <consortium name="NBRP consortium"/>
            <person name="Sawabe T."/>
            <person name="Meirelles P."/>
            <person name="Nakanishi M."/>
            <person name="Sayaka M."/>
            <person name="Hattori M."/>
            <person name="Ohkuma M."/>
        </authorList>
    </citation>
    <scope>NUCLEOTIDE SEQUENCE [LARGE SCALE GENOMIC DNA]</scope>
    <source>
        <strain evidence="7 8">JCM 19240</strain>
    </source>
</reference>
<evidence type="ECO:0000256" key="4">
    <source>
        <dbReference type="ARBA" id="ARBA00022827"/>
    </source>
</evidence>
<reference evidence="7 8" key="1">
    <citation type="submission" date="2014-09" db="EMBL/GenBank/DDBJ databases">
        <title>Vibrio maritimus JCM 19240. (C210) whole genome shotgun sequence.</title>
        <authorList>
            <person name="Sawabe T."/>
            <person name="Meirelles P."/>
            <person name="Nakanishi M."/>
            <person name="Sayaka M."/>
            <person name="Hattori M."/>
            <person name="Ohkuma M."/>
        </authorList>
    </citation>
    <scope>NUCLEOTIDE SEQUENCE [LARGE SCALE GENOMIC DNA]</scope>
    <source>
        <strain evidence="7 8">JCM 19240</strain>
    </source>
</reference>
<evidence type="ECO:0000256" key="3">
    <source>
        <dbReference type="ARBA" id="ARBA00022630"/>
    </source>
</evidence>